<sequence length="329" mass="36943">MNSSNWPWKDGGKLRFDRFMDLALHDPDRGYYARRIRAVGKGGDFTTTPMLTPALGKAVAAWALDALRETRCRDLIELGPGEGLLARAVIQALPWWQRLRTRIHLVETSSPLRARQQSLLGPKVRWHASINEALEACGGRACIYSNEFVDAFPVRRFRREPDGWSELFLSPAEVWEPCSDLPSSSALQSSFPSGQIVEVMDAYHAWLDTWTGHWRAGRMLTIDYGAEVDTLYHRRPRGSFRAYLLQQRLEGPDAYGNPGKQDLTADVNFTDLQDWSSPSLETRALTTQAEFLRPHADPSRPADAQAIDPQGAGGAFLVLDQQRLAPRAD</sequence>
<dbReference type="PANTHER" id="PTHR12049:SF7">
    <property type="entry name" value="PROTEIN ARGININE METHYLTRANSFERASE NDUFAF7, MITOCHONDRIAL"/>
    <property type="match status" value="1"/>
</dbReference>
<dbReference type="InterPro" id="IPR003788">
    <property type="entry name" value="NDUFAF7"/>
</dbReference>
<reference evidence="3" key="1">
    <citation type="submission" date="2022-10" db="EMBL/GenBank/DDBJ databases">
        <title>Luteolibacter sp. GHJ8, whole genome shotgun sequencing project.</title>
        <authorList>
            <person name="Zhao G."/>
            <person name="Shen L."/>
        </authorList>
    </citation>
    <scope>NUCLEOTIDE SEQUENCE</scope>
    <source>
        <strain evidence="3">GHJ8</strain>
    </source>
</reference>
<dbReference type="GO" id="GO:0008168">
    <property type="term" value="F:methyltransferase activity"/>
    <property type="evidence" value="ECO:0007669"/>
    <property type="project" value="UniProtKB-KW"/>
</dbReference>
<dbReference type="PANTHER" id="PTHR12049">
    <property type="entry name" value="PROTEIN ARGININE METHYLTRANSFERASE NDUFAF7, MITOCHONDRIAL"/>
    <property type="match status" value="1"/>
</dbReference>
<evidence type="ECO:0000256" key="2">
    <source>
        <dbReference type="ARBA" id="ARBA00022679"/>
    </source>
</evidence>
<dbReference type="SUPFAM" id="SSF53335">
    <property type="entry name" value="S-adenosyl-L-methionine-dependent methyltransferases"/>
    <property type="match status" value="1"/>
</dbReference>
<dbReference type="Gene3D" id="3.40.50.12710">
    <property type="match status" value="1"/>
</dbReference>
<dbReference type="EC" id="2.1.1.-" evidence="3"/>
<evidence type="ECO:0000313" key="4">
    <source>
        <dbReference type="Proteomes" id="UP001165653"/>
    </source>
</evidence>
<gene>
    <name evidence="3" type="ORF">OJ996_23765</name>
</gene>
<dbReference type="GO" id="GO:0032259">
    <property type="term" value="P:methylation"/>
    <property type="evidence" value="ECO:0007669"/>
    <property type="project" value="UniProtKB-KW"/>
</dbReference>
<accession>A0ABT3GBK4</accession>
<protein>
    <submittedName>
        <fullName evidence="3">SAM-dependent methyltransferase</fullName>
        <ecNumber evidence="3">2.1.1.-</ecNumber>
    </submittedName>
</protein>
<keyword evidence="2 3" id="KW-0808">Transferase</keyword>
<dbReference type="InterPro" id="IPR029063">
    <property type="entry name" value="SAM-dependent_MTases_sf"/>
</dbReference>
<comment type="caution">
    <text evidence="3">The sequence shown here is derived from an EMBL/GenBank/DDBJ whole genome shotgun (WGS) entry which is preliminary data.</text>
</comment>
<dbReference type="RefSeq" id="WP_264516206.1">
    <property type="nucleotide sequence ID" value="NZ_JAPDDR010000017.1"/>
</dbReference>
<dbReference type="InterPro" id="IPR038375">
    <property type="entry name" value="NDUFAF7_sf"/>
</dbReference>
<evidence type="ECO:0000313" key="3">
    <source>
        <dbReference type="EMBL" id="MCW1916625.1"/>
    </source>
</evidence>
<proteinExistence type="predicted"/>
<dbReference type="Proteomes" id="UP001165653">
    <property type="component" value="Unassembled WGS sequence"/>
</dbReference>
<keyword evidence="4" id="KW-1185">Reference proteome</keyword>
<keyword evidence="1 3" id="KW-0489">Methyltransferase</keyword>
<name>A0ABT3GBK4_9BACT</name>
<organism evidence="3 4">
    <name type="scientific">Luteolibacter rhizosphaerae</name>
    <dbReference type="NCBI Taxonomy" id="2989719"/>
    <lineage>
        <taxon>Bacteria</taxon>
        <taxon>Pseudomonadati</taxon>
        <taxon>Verrucomicrobiota</taxon>
        <taxon>Verrucomicrobiia</taxon>
        <taxon>Verrucomicrobiales</taxon>
        <taxon>Verrucomicrobiaceae</taxon>
        <taxon>Luteolibacter</taxon>
    </lineage>
</organism>
<evidence type="ECO:0000256" key="1">
    <source>
        <dbReference type="ARBA" id="ARBA00022603"/>
    </source>
</evidence>
<dbReference type="Pfam" id="PF02636">
    <property type="entry name" value="Methyltransf_28"/>
    <property type="match status" value="1"/>
</dbReference>
<dbReference type="EMBL" id="JAPDDR010000017">
    <property type="protein sequence ID" value="MCW1916625.1"/>
    <property type="molecule type" value="Genomic_DNA"/>
</dbReference>